<dbReference type="AlphaFoldDB" id="A0A9P0Z2P2"/>
<organism evidence="1 2">
    <name type="scientific">Cuscuta europaea</name>
    <name type="common">European dodder</name>
    <dbReference type="NCBI Taxonomy" id="41803"/>
    <lineage>
        <taxon>Eukaryota</taxon>
        <taxon>Viridiplantae</taxon>
        <taxon>Streptophyta</taxon>
        <taxon>Embryophyta</taxon>
        <taxon>Tracheophyta</taxon>
        <taxon>Spermatophyta</taxon>
        <taxon>Magnoliopsida</taxon>
        <taxon>eudicotyledons</taxon>
        <taxon>Gunneridae</taxon>
        <taxon>Pentapetalae</taxon>
        <taxon>asterids</taxon>
        <taxon>lamiids</taxon>
        <taxon>Solanales</taxon>
        <taxon>Convolvulaceae</taxon>
        <taxon>Cuscuteae</taxon>
        <taxon>Cuscuta</taxon>
        <taxon>Cuscuta subgen. Cuscuta</taxon>
    </lineage>
</organism>
<evidence type="ECO:0000313" key="2">
    <source>
        <dbReference type="Proteomes" id="UP001152484"/>
    </source>
</evidence>
<accession>A0A9P0Z2P2</accession>
<name>A0A9P0Z2P2_CUSEU</name>
<keyword evidence="2" id="KW-1185">Reference proteome</keyword>
<sequence length="97" mass="11284">MNYLVQIFFDSVHACLLKFEPLINFVYDSVTTFIQYEKIVKMGVKQEVIAKLGLIVLNSLNRSKYLHLDGNSLRCRNIAQSLPSSAIHRKHLFFPWI</sequence>
<proteinExistence type="predicted"/>
<reference evidence="1" key="1">
    <citation type="submission" date="2022-07" db="EMBL/GenBank/DDBJ databases">
        <authorList>
            <person name="Macas J."/>
            <person name="Novak P."/>
            <person name="Neumann P."/>
        </authorList>
    </citation>
    <scope>NUCLEOTIDE SEQUENCE</scope>
</reference>
<gene>
    <name evidence="1" type="ORF">CEURO_LOCUS8914</name>
</gene>
<protein>
    <submittedName>
        <fullName evidence="1">Uncharacterized protein</fullName>
    </submittedName>
</protein>
<comment type="caution">
    <text evidence="1">The sequence shown here is derived from an EMBL/GenBank/DDBJ whole genome shotgun (WGS) entry which is preliminary data.</text>
</comment>
<dbReference type="Proteomes" id="UP001152484">
    <property type="component" value="Unassembled WGS sequence"/>
</dbReference>
<evidence type="ECO:0000313" key="1">
    <source>
        <dbReference type="EMBL" id="CAH9084225.1"/>
    </source>
</evidence>
<dbReference type="EMBL" id="CAMAPE010000017">
    <property type="protein sequence ID" value="CAH9084225.1"/>
    <property type="molecule type" value="Genomic_DNA"/>
</dbReference>